<protein>
    <submittedName>
        <fullName evidence="12">Ribonuclease E/G</fullName>
    </submittedName>
</protein>
<keyword evidence="10" id="KW-0472">Membrane</keyword>
<dbReference type="AlphaFoldDB" id="A0A939HR70"/>
<feature type="domain" description="S1 motif" evidence="11">
    <location>
        <begin position="39"/>
        <end position="106"/>
    </location>
</feature>
<proteinExistence type="predicted"/>
<keyword evidence="4" id="KW-0540">Nuclease</keyword>
<dbReference type="SUPFAM" id="SSF50249">
    <property type="entry name" value="Nucleic acid-binding proteins"/>
    <property type="match status" value="1"/>
</dbReference>
<evidence type="ECO:0000256" key="2">
    <source>
        <dbReference type="ARBA" id="ARBA00022475"/>
    </source>
</evidence>
<comment type="cofactor">
    <cofactor evidence="1">
        <name>Mg(2+)</name>
        <dbReference type="ChEBI" id="CHEBI:18420"/>
    </cofactor>
</comment>
<dbReference type="PROSITE" id="PS50126">
    <property type="entry name" value="S1"/>
    <property type="match status" value="1"/>
</dbReference>
<sequence>MSVVLRMASSPGELRLAVTEQDTLVDFALWRPGAPDHVGDLYRARITALVPGMGGAFVDLGGEPGLEAGGFLPVSKDTPPLTEGQNVNVRITRAAQGGKGVRVSLVPDARIHDDTGTVAEASTAAGNPAPHGGPGLLHSGPTPLERLAARWPTARIVADSLAASARIPQHLRGRRMQGLASLPEEIAADCAALEDAEVALPGGMRATITPTPALIAIDMDAPPAHGAQIKQTAQFAANRDALPALMRQIRLRNLCGAILIDPAGLATRKRQALLEPVAASLATDPLRPRCLGVTALGLIEIVRARIHPSLPELLGSPHGHALRALRQIVTHDPTATTLRAGSRLIRALEQDHQAMADCVRDLGHPLALRLDPALPDLHWTAERS</sequence>
<dbReference type="GO" id="GO:0004519">
    <property type="term" value="F:endonuclease activity"/>
    <property type="evidence" value="ECO:0007669"/>
    <property type="project" value="UniProtKB-KW"/>
</dbReference>
<keyword evidence="6" id="KW-0255">Endonuclease</keyword>
<dbReference type="Proteomes" id="UP000664073">
    <property type="component" value="Unassembled WGS sequence"/>
</dbReference>
<evidence type="ECO:0000256" key="7">
    <source>
        <dbReference type="ARBA" id="ARBA00022801"/>
    </source>
</evidence>
<dbReference type="InterPro" id="IPR012340">
    <property type="entry name" value="NA-bd_OB-fold"/>
</dbReference>
<evidence type="ECO:0000256" key="9">
    <source>
        <dbReference type="ARBA" id="ARBA00022884"/>
    </source>
</evidence>
<evidence type="ECO:0000256" key="4">
    <source>
        <dbReference type="ARBA" id="ARBA00022722"/>
    </source>
</evidence>
<keyword evidence="8" id="KW-0460">Magnesium</keyword>
<evidence type="ECO:0000256" key="8">
    <source>
        <dbReference type="ARBA" id="ARBA00022842"/>
    </source>
</evidence>
<keyword evidence="3" id="KW-0997">Cell inner membrane</keyword>
<dbReference type="GO" id="GO:0046872">
    <property type="term" value="F:metal ion binding"/>
    <property type="evidence" value="ECO:0007669"/>
    <property type="project" value="UniProtKB-KW"/>
</dbReference>
<keyword evidence="13" id="KW-1185">Reference proteome</keyword>
<accession>A0A939HR70</accession>
<dbReference type="GO" id="GO:0016787">
    <property type="term" value="F:hydrolase activity"/>
    <property type="evidence" value="ECO:0007669"/>
    <property type="project" value="UniProtKB-KW"/>
</dbReference>
<dbReference type="GO" id="GO:0005737">
    <property type="term" value="C:cytoplasm"/>
    <property type="evidence" value="ECO:0007669"/>
    <property type="project" value="TreeGrafter"/>
</dbReference>
<name>A0A939HR70_9PROT</name>
<dbReference type="InterPro" id="IPR004659">
    <property type="entry name" value="RNase_E/G"/>
</dbReference>
<dbReference type="EMBL" id="JAFVMH010000013">
    <property type="protein sequence ID" value="MBO1326647.1"/>
    <property type="molecule type" value="Genomic_DNA"/>
</dbReference>
<evidence type="ECO:0000256" key="6">
    <source>
        <dbReference type="ARBA" id="ARBA00022759"/>
    </source>
</evidence>
<dbReference type="GO" id="GO:0004540">
    <property type="term" value="F:RNA nuclease activity"/>
    <property type="evidence" value="ECO:0007669"/>
    <property type="project" value="InterPro"/>
</dbReference>
<evidence type="ECO:0000259" key="11">
    <source>
        <dbReference type="PROSITE" id="PS50126"/>
    </source>
</evidence>
<gene>
    <name evidence="12" type="ORF">J2D77_15975</name>
</gene>
<keyword evidence="9" id="KW-0694">RNA-binding</keyword>
<organism evidence="12 13">
    <name type="scientific">Acetobacter garciniae</name>
    <dbReference type="NCBI Taxonomy" id="2817435"/>
    <lineage>
        <taxon>Bacteria</taxon>
        <taxon>Pseudomonadati</taxon>
        <taxon>Pseudomonadota</taxon>
        <taxon>Alphaproteobacteria</taxon>
        <taxon>Acetobacterales</taxon>
        <taxon>Acetobacteraceae</taxon>
        <taxon>Acetobacter</taxon>
    </lineage>
</organism>
<comment type="caution">
    <text evidence="12">The sequence shown here is derived from an EMBL/GenBank/DDBJ whole genome shotgun (WGS) entry which is preliminary data.</text>
</comment>
<evidence type="ECO:0000313" key="12">
    <source>
        <dbReference type="EMBL" id="MBO1326647.1"/>
    </source>
</evidence>
<evidence type="ECO:0000256" key="10">
    <source>
        <dbReference type="ARBA" id="ARBA00023136"/>
    </source>
</evidence>
<dbReference type="PANTHER" id="PTHR30001">
    <property type="entry name" value="RIBONUCLEASE"/>
    <property type="match status" value="1"/>
</dbReference>
<dbReference type="PANTHER" id="PTHR30001:SF1">
    <property type="entry name" value="RIBONUCLEASE E_G-LIKE PROTEIN, CHLOROPLASTIC"/>
    <property type="match status" value="1"/>
</dbReference>
<keyword evidence="5" id="KW-0479">Metal-binding</keyword>
<keyword evidence="7" id="KW-0378">Hydrolase</keyword>
<dbReference type="InterPro" id="IPR019307">
    <property type="entry name" value="RNA-bd_AU-1/RNase_E/G"/>
</dbReference>
<dbReference type="GO" id="GO:0006364">
    <property type="term" value="P:rRNA processing"/>
    <property type="evidence" value="ECO:0007669"/>
    <property type="project" value="TreeGrafter"/>
</dbReference>
<evidence type="ECO:0000256" key="1">
    <source>
        <dbReference type="ARBA" id="ARBA00001946"/>
    </source>
</evidence>
<reference evidence="12" key="1">
    <citation type="submission" date="2021-03" db="EMBL/GenBank/DDBJ databases">
        <title>The complete genome sequence of Acetobacter sp. TBRC 12339.</title>
        <authorList>
            <person name="Charoenyingcharoen P."/>
            <person name="Yukphan P."/>
        </authorList>
    </citation>
    <scope>NUCLEOTIDE SEQUENCE</scope>
    <source>
        <strain evidence="12">TBRC 12339</strain>
    </source>
</reference>
<evidence type="ECO:0000256" key="3">
    <source>
        <dbReference type="ARBA" id="ARBA00022519"/>
    </source>
</evidence>
<dbReference type="Pfam" id="PF10150">
    <property type="entry name" value="RNase_E_G"/>
    <property type="match status" value="1"/>
</dbReference>
<dbReference type="InterPro" id="IPR003029">
    <property type="entry name" value="S1_domain"/>
</dbReference>
<keyword evidence="2" id="KW-1003">Cell membrane</keyword>
<evidence type="ECO:0000256" key="5">
    <source>
        <dbReference type="ARBA" id="ARBA00022723"/>
    </source>
</evidence>
<evidence type="ECO:0000313" key="13">
    <source>
        <dbReference type="Proteomes" id="UP000664073"/>
    </source>
</evidence>
<dbReference type="SMART" id="SM00316">
    <property type="entry name" value="S1"/>
    <property type="match status" value="1"/>
</dbReference>
<dbReference type="GO" id="GO:0003723">
    <property type="term" value="F:RNA binding"/>
    <property type="evidence" value="ECO:0007669"/>
    <property type="project" value="UniProtKB-KW"/>
</dbReference>